<gene>
    <name evidence="2" type="ORF">QGM71_14990</name>
</gene>
<evidence type="ECO:0000313" key="2">
    <source>
        <dbReference type="EMBL" id="MEC5424790.1"/>
    </source>
</evidence>
<keyword evidence="1" id="KW-1133">Transmembrane helix</keyword>
<dbReference type="Proteomes" id="UP001335737">
    <property type="component" value="Unassembled WGS sequence"/>
</dbReference>
<evidence type="ECO:0000313" key="3">
    <source>
        <dbReference type="Proteomes" id="UP001335737"/>
    </source>
</evidence>
<comment type="caution">
    <text evidence="2">The sequence shown here is derived from an EMBL/GenBank/DDBJ whole genome shotgun (WGS) entry which is preliminary data.</text>
</comment>
<keyword evidence="3" id="KW-1185">Reference proteome</keyword>
<reference evidence="2 3" key="1">
    <citation type="journal article" date="2024" name="Int. J. Syst. Evol. Microbiol.">
        <title>Virgibacillus tibetensis sp. nov., isolated from salt lake on the Tibetan Plateau of China.</title>
        <authorList>
            <person name="Phurbu D."/>
            <person name="Liu Z.-X."/>
            <person name="Wang R."/>
            <person name="Zheng Y.-Y."/>
            <person name="Liu H.-C."/>
            <person name="Zhou Y.-G."/>
            <person name="Yu Y.-J."/>
            <person name="Li A.-H."/>
        </authorList>
    </citation>
    <scope>NUCLEOTIDE SEQUENCE [LARGE SCALE GENOMIC DNA]</scope>
    <source>
        <strain evidence="2 3">C22-A2</strain>
    </source>
</reference>
<proteinExistence type="predicted"/>
<keyword evidence="1" id="KW-0812">Transmembrane</keyword>
<protein>
    <submittedName>
        <fullName evidence="2">Uncharacterized protein</fullName>
    </submittedName>
</protein>
<organism evidence="2 3">
    <name type="scientific">Virgibacillus tibetensis</name>
    <dbReference type="NCBI Taxonomy" id="3042313"/>
    <lineage>
        <taxon>Bacteria</taxon>
        <taxon>Bacillati</taxon>
        <taxon>Bacillota</taxon>
        <taxon>Bacilli</taxon>
        <taxon>Bacillales</taxon>
        <taxon>Bacillaceae</taxon>
        <taxon>Virgibacillus</taxon>
    </lineage>
</organism>
<accession>A0ABU6KI07</accession>
<name>A0ABU6KI07_9BACI</name>
<sequence length="43" mass="5169">MQIAYFGLYKWFVNGELRLDTIIFFSILITYLFNYIANGRTEI</sequence>
<dbReference type="EMBL" id="JARZFX010000008">
    <property type="protein sequence ID" value="MEC5424790.1"/>
    <property type="molecule type" value="Genomic_DNA"/>
</dbReference>
<keyword evidence="1" id="KW-0472">Membrane</keyword>
<feature type="transmembrane region" description="Helical" evidence="1">
    <location>
        <begin position="17"/>
        <end position="37"/>
    </location>
</feature>
<evidence type="ECO:0000256" key="1">
    <source>
        <dbReference type="SAM" id="Phobius"/>
    </source>
</evidence>